<feature type="region of interest" description="Disordered" evidence="1">
    <location>
        <begin position="194"/>
        <end position="262"/>
    </location>
</feature>
<protein>
    <submittedName>
        <fullName evidence="2">Uncharacterized protein</fullName>
    </submittedName>
</protein>
<keyword evidence="3" id="KW-1185">Reference proteome</keyword>
<dbReference type="AlphaFoldDB" id="A0A699YDV9"/>
<feature type="compositionally biased region" description="Polar residues" evidence="1">
    <location>
        <begin position="285"/>
        <end position="298"/>
    </location>
</feature>
<proteinExistence type="predicted"/>
<feature type="compositionally biased region" description="Polar residues" evidence="1">
    <location>
        <begin position="358"/>
        <end position="370"/>
    </location>
</feature>
<evidence type="ECO:0000313" key="3">
    <source>
        <dbReference type="Proteomes" id="UP000485058"/>
    </source>
</evidence>
<sequence length="612" mass="64532">MGILQEMNISVVEPDTADPITSHVSGQHFTGDDQQQAAVHDSQPQPQAPEPAMSARPSHRPSAPRWPMQPVIPEEDEEEATEQLTAGMSNLHVNPAAPTAHAQSVQSSAPSYGMQKFQLHESSLAAHQALHTMHDSSLNTTSVCVESKEPHEWYGRLSSQGRWEGDPARAQPAPASNTSCGPQYMQPCSLEENAAGLRPAGPQPARAPVTATSQPAAGTGWLSATAPGSGAGRGGWLPAAAQQGREGCLDDDEQEDDDQDGVGDILARYYGAGTARAKAAVAQANPSTKLSTLGSKEQQGAWRHATQDVRAFDQGSSQGRPSLLGTQPEGEGARGCKRTEGPEPAVAARAAASRLWGPSQNSAGSASSQCEAEATGTGPTCSQPVLNEHCHVARERPRRYSDGAAGLGQGLHSLAAGSGDGAAGRPGQSLLRRVTGDRDVPYQPLTRPAKYNWEDQLRGADQGPGSRPGPGSVAGRSVSLQSVRSSSISGSLGPPGARVRKVDRVARYQQLQQGWTRDSFLASTHISNGGKASVAAAPKKNAVATSRKPLNFHAYFKAMHAAESAEQAMLLKLSRAKTSHDLAPGSQFVAPDAKRRDALRWETRQRLQTGRD</sequence>
<dbReference type="EMBL" id="BLLF01000104">
    <property type="protein sequence ID" value="GFH07591.1"/>
    <property type="molecule type" value="Genomic_DNA"/>
</dbReference>
<feature type="region of interest" description="Disordered" evidence="1">
    <location>
        <begin position="401"/>
        <end position="497"/>
    </location>
</feature>
<feature type="region of interest" description="Disordered" evidence="1">
    <location>
        <begin position="276"/>
        <end position="385"/>
    </location>
</feature>
<feature type="compositionally biased region" description="Acidic residues" evidence="1">
    <location>
        <begin position="249"/>
        <end position="261"/>
    </location>
</feature>
<feature type="non-terminal residue" evidence="2">
    <location>
        <position position="1"/>
    </location>
</feature>
<dbReference type="Proteomes" id="UP000485058">
    <property type="component" value="Unassembled WGS sequence"/>
</dbReference>
<name>A0A699YDV9_HAELA</name>
<comment type="caution">
    <text evidence="2">The sequence shown here is derived from an EMBL/GenBank/DDBJ whole genome shotgun (WGS) entry which is preliminary data.</text>
</comment>
<reference evidence="2 3" key="1">
    <citation type="submission" date="2020-02" db="EMBL/GenBank/DDBJ databases">
        <title>Draft genome sequence of Haematococcus lacustris strain NIES-144.</title>
        <authorList>
            <person name="Morimoto D."/>
            <person name="Nakagawa S."/>
            <person name="Yoshida T."/>
            <person name="Sawayama S."/>
        </authorList>
    </citation>
    <scope>NUCLEOTIDE SEQUENCE [LARGE SCALE GENOMIC DNA]</scope>
    <source>
        <strain evidence="2 3">NIES-144</strain>
    </source>
</reference>
<feature type="compositionally biased region" description="Low complexity" evidence="1">
    <location>
        <begin position="475"/>
        <end position="496"/>
    </location>
</feature>
<organism evidence="2 3">
    <name type="scientific">Haematococcus lacustris</name>
    <name type="common">Green alga</name>
    <name type="synonym">Haematococcus pluvialis</name>
    <dbReference type="NCBI Taxonomy" id="44745"/>
    <lineage>
        <taxon>Eukaryota</taxon>
        <taxon>Viridiplantae</taxon>
        <taxon>Chlorophyta</taxon>
        <taxon>core chlorophytes</taxon>
        <taxon>Chlorophyceae</taxon>
        <taxon>CS clade</taxon>
        <taxon>Chlamydomonadales</taxon>
        <taxon>Haematococcaceae</taxon>
        <taxon>Haematococcus</taxon>
    </lineage>
</organism>
<feature type="region of interest" description="Disordered" evidence="1">
    <location>
        <begin position="1"/>
        <end position="83"/>
    </location>
</feature>
<feature type="compositionally biased region" description="Basic and acidic residues" evidence="1">
    <location>
        <begin position="331"/>
        <end position="341"/>
    </location>
</feature>
<feature type="region of interest" description="Disordered" evidence="1">
    <location>
        <begin position="155"/>
        <end position="180"/>
    </location>
</feature>
<evidence type="ECO:0000313" key="2">
    <source>
        <dbReference type="EMBL" id="GFH07591.1"/>
    </source>
</evidence>
<gene>
    <name evidence="2" type="ORF">HaLaN_02413</name>
</gene>
<accession>A0A699YDV9</accession>
<feature type="compositionally biased region" description="Polar residues" evidence="1">
    <location>
        <begin position="22"/>
        <end position="45"/>
    </location>
</feature>
<evidence type="ECO:0000256" key="1">
    <source>
        <dbReference type="SAM" id="MobiDB-lite"/>
    </source>
</evidence>